<sequence>MFQPRLRCGFISLFTLMAICAAATPHPMTDVVFLAPGTSIDITANWNGPNTLRTYCYPGKPPSLLSLFETVEFFLDIGNGDYTEYGGRTPKEVLDHYNEQRSLFSFTLFSQKRQRIHLSPFEPECIGVSSRQPYNVRLHHAQFDVLRFLQFGLGVLVFCSSRTLAKNSIFYYLAGIVLGICGSLLLIISLTSKLFPRRPMMYGVLIGGWTIGVYILKQLADNMCLILLTYRDYVVWYLIITSLISFLVCYRIGPPKNRRSQNIIMWLLQAVGGGLAYFSSWNSSGVIFLIVSAFAAYYFPQSLVVYGKSLYRRRFPPKRRLLTQEEYYQQTVNETQKSLAELREFVNSPNCKQWNIMSNLRNPIRFASFANGEPHLFDEEIEDYSRTIEESMEAADQNEAEDYLQCSMHYRPLSNNGFNVSQDHRRRPPMPQLHSPAYQRDTLRANIQQAYESDSDDDEYTEQD</sequence>
<name>A0A6I8W641_DROPS</name>
<dbReference type="FunCoup" id="A0A6I8W641">
    <property type="interactions" value="1294"/>
</dbReference>
<evidence type="ECO:0000256" key="4">
    <source>
        <dbReference type="ARBA" id="ARBA00022729"/>
    </source>
</evidence>
<evidence type="ECO:0000313" key="11">
    <source>
        <dbReference type="Proteomes" id="UP000001819"/>
    </source>
</evidence>
<proteinExistence type="inferred from homology"/>
<dbReference type="PANTHER" id="PTHR13598:SF1">
    <property type="entry name" value="AT07567P-RELATED"/>
    <property type="match status" value="1"/>
</dbReference>
<feature type="signal peptide" evidence="10">
    <location>
        <begin position="1"/>
        <end position="22"/>
    </location>
</feature>
<keyword evidence="7" id="KW-0539">Nucleus</keyword>
<evidence type="ECO:0000256" key="9">
    <source>
        <dbReference type="SAM" id="Phobius"/>
    </source>
</evidence>
<keyword evidence="11" id="KW-1185">Reference proteome</keyword>
<reference evidence="12" key="1">
    <citation type="submission" date="2025-08" db="UniProtKB">
        <authorList>
            <consortium name="RefSeq"/>
        </authorList>
    </citation>
    <scope>IDENTIFICATION</scope>
    <source>
        <strain evidence="12">MV-25-SWS-2005</strain>
        <tissue evidence="12">Whole body</tissue>
    </source>
</reference>
<keyword evidence="5 9" id="KW-1133">Transmembrane helix</keyword>
<accession>A0A6I8W641</accession>
<feature type="chain" id="PRO_5026312006" evidence="10">
    <location>
        <begin position="23"/>
        <end position="464"/>
    </location>
</feature>
<evidence type="ECO:0000256" key="1">
    <source>
        <dbReference type="ARBA" id="ARBA00004575"/>
    </source>
</evidence>
<feature type="transmembrane region" description="Helical" evidence="9">
    <location>
        <begin position="234"/>
        <end position="252"/>
    </location>
</feature>
<keyword evidence="4 10" id="KW-0732">Signal</keyword>
<comment type="subcellular location">
    <subcellularLocation>
        <location evidence="1">Nucleus inner membrane</location>
        <topology evidence="1">Multi-pass membrane protein</topology>
        <orientation evidence="1">Nucleoplasmic side</orientation>
    </subcellularLocation>
</comment>
<dbReference type="GO" id="GO:0005637">
    <property type="term" value="C:nuclear inner membrane"/>
    <property type="evidence" value="ECO:0007669"/>
    <property type="project" value="UniProtKB-SubCell"/>
</dbReference>
<dbReference type="PANTHER" id="PTHR13598">
    <property type="entry name" value="AT07567P-RELATED"/>
    <property type="match status" value="1"/>
</dbReference>
<dbReference type="RefSeq" id="XP_033238821.1">
    <property type="nucleotide sequence ID" value="XM_033382930.1"/>
</dbReference>
<dbReference type="InParanoid" id="A0A6I8W641"/>
<evidence type="ECO:0000313" key="12">
    <source>
        <dbReference type="RefSeq" id="XP_033238821.1"/>
    </source>
</evidence>
<dbReference type="InterPro" id="IPR019358">
    <property type="entry name" value="NEMP_fam"/>
</dbReference>
<feature type="transmembrane region" description="Helical" evidence="9">
    <location>
        <begin position="200"/>
        <end position="219"/>
    </location>
</feature>
<dbReference type="Pfam" id="PF10225">
    <property type="entry name" value="NEMP"/>
    <property type="match status" value="1"/>
</dbReference>
<feature type="transmembrane region" description="Helical" evidence="9">
    <location>
        <begin position="169"/>
        <end position="188"/>
    </location>
</feature>
<organism evidence="11 12">
    <name type="scientific">Drosophila pseudoobscura pseudoobscura</name>
    <name type="common">Fruit fly</name>
    <dbReference type="NCBI Taxonomy" id="46245"/>
    <lineage>
        <taxon>Eukaryota</taxon>
        <taxon>Metazoa</taxon>
        <taxon>Ecdysozoa</taxon>
        <taxon>Arthropoda</taxon>
        <taxon>Hexapoda</taxon>
        <taxon>Insecta</taxon>
        <taxon>Pterygota</taxon>
        <taxon>Neoptera</taxon>
        <taxon>Endopterygota</taxon>
        <taxon>Diptera</taxon>
        <taxon>Brachycera</taxon>
        <taxon>Muscomorpha</taxon>
        <taxon>Ephydroidea</taxon>
        <taxon>Drosophilidae</taxon>
        <taxon>Drosophila</taxon>
        <taxon>Sophophora</taxon>
    </lineage>
</organism>
<dbReference type="Proteomes" id="UP000001819">
    <property type="component" value="Chromosome X"/>
</dbReference>
<evidence type="ECO:0000256" key="3">
    <source>
        <dbReference type="ARBA" id="ARBA00022692"/>
    </source>
</evidence>
<dbReference type="AlphaFoldDB" id="A0A6I8W641"/>
<evidence type="ECO:0000256" key="6">
    <source>
        <dbReference type="ARBA" id="ARBA00023136"/>
    </source>
</evidence>
<evidence type="ECO:0000256" key="10">
    <source>
        <dbReference type="SAM" id="SignalP"/>
    </source>
</evidence>
<keyword evidence="3 9" id="KW-0812">Transmembrane</keyword>
<dbReference type="KEGG" id="dpo:6902230"/>
<protein>
    <submittedName>
        <fullName evidence="12">Nuclear envelope integral membrane protein 1-like isoform X1</fullName>
    </submittedName>
</protein>
<gene>
    <name evidence="12" type="primary">LOC6902230</name>
</gene>
<evidence type="ECO:0000256" key="2">
    <source>
        <dbReference type="ARBA" id="ARBA00005748"/>
    </source>
</evidence>
<evidence type="ECO:0000256" key="5">
    <source>
        <dbReference type="ARBA" id="ARBA00022989"/>
    </source>
</evidence>
<feature type="region of interest" description="Disordered" evidence="8">
    <location>
        <begin position="415"/>
        <end position="440"/>
    </location>
</feature>
<keyword evidence="6 9" id="KW-0472">Membrane</keyword>
<comment type="similarity">
    <text evidence="2">Belongs to the NEMP family.</text>
</comment>
<feature type="transmembrane region" description="Helical" evidence="9">
    <location>
        <begin position="264"/>
        <end position="281"/>
    </location>
</feature>
<evidence type="ECO:0000256" key="8">
    <source>
        <dbReference type="SAM" id="MobiDB-lite"/>
    </source>
</evidence>
<feature type="transmembrane region" description="Helical" evidence="9">
    <location>
        <begin position="287"/>
        <end position="311"/>
    </location>
</feature>
<evidence type="ECO:0000256" key="7">
    <source>
        <dbReference type="ARBA" id="ARBA00023242"/>
    </source>
</evidence>